<feature type="domain" description="RNA polymerase Rpb4/RPC9 core" evidence="2">
    <location>
        <begin position="96"/>
        <end position="194"/>
    </location>
</feature>
<dbReference type="PANTHER" id="PTHR15561">
    <property type="entry name" value="CALCITONIN GENE-RELATED PEPTIDE-RECEPTOR COMPONENT PROTEIN"/>
    <property type="match status" value="1"/>
</dbReference>
<dbReference type="InterPro" id="IPR010997">
    <property type="entry name" value="HRDC-like_sf"/>
</dbReference>
<evidence type="ECO:0000259" key="2">
    <source>
        <dbReference type="SMART" id="SM00657"/>
    </source>
</evidence>
<dbReference type="GO" id="GO:0006384">
    <property type="term" value="P:transcription initiation at RNA polymerase III promoter"/>
    <property type="evidence" value="ECO:0007669"/>
    <property type="project" value="InterPro"/>
</dbReference>
<evidence type="ECO:0000256" key="1">
    <source>
        <dbReference type="ARBA" id="ARBA00022478"/>
    </source>
</evidence>
<accession>A0A7J7LET9</accession>
<evidence type="ECO:0000313" key="3">
    <source>
        <dbReference type="EMBL" id="KAF6141191.1"/>
    </source>
</evidence>
<dbReference type="Proteomes" id="UP000541444">
    <property type="component" value="Unassembled WGS sequence"/>
</dbReference>
<dbReference type="Gene3D" id="1.20.1250.40">
    <property type="match status" value="1"/>
</dbReference>
<dbReference type="GO" id="GO:0005666">
    <property type="term" value="C:RNA polymerase III complex"/>
    <property type="evidence" value="ECO:0007669"/>
    <property type="project" value="InterPro"/>
</dbReference>
<proteinExistence type="predicted"/>
<comment type="caution">
    <text evidence="3">The sequence shown here is derived from an EMBL/GenBank/DDBJ whole genome shotgun (WGS) entry which is preliminary data.</text>
</comment>
<dbReference type="InterPro" id="IPR038324">
    <property type="entry name" value="Rpb4/RPC9_sf"/>
</dbReference>
<dbReference type="EMBL" id="JACGCM010002331">
    <property type="protein sequence ID" value="KAF6141191.1"/>
    <property type="molecule type" value="Genomic_DNA"/>
</dbReference>
<protein>
    <recommendedName>
        <fullName evidence="2">RNA polymerase Rpb4/RPC9 core domain-containing protein</fullName>
    </recommendedName>
</protein>
<dbReference type="InterPro" id="IPR006590">
    <property type="entry name" value="RNA_pol_Rpb4/RPC9_core"/>
</dbReference>
<dbReference type="PANTHER" id="PTHR15561:SF0">
    <property type="entry name" value="DNA-DIRECTED RNA POLYMERASE III SUBUNIT RPC9"/>
    <property type="match status" value="1"/>
</dbReference>
<keyword evidence="1" id="KW-0804">Transcription</keyword>
<gene>
    <name evidence="3" type="ORF">GIB67_018281</name>
</gene>
<keyword evidence="1" id="KW-0240">DNA-directed RNA polymerase</keyword>
<organism evidence="3 4">
    <name type="scientific">Kingdonia uniflora</name>
    <dbReference type="NCBI Taxonomy" id="39325"/>
    <lineage>
        <taxon>Eukaryota</taxon>
        <taxon>Viridiplantae</taxon>
        <taxon>Streptophyta</taxon>
        <taxon>Embryophyta</taxon>
        <taxon>Tracheophyta</taxon>
        <taxon>Spermatophyta</taxon>
        <taxon>Magnoliopsida</taxon>
        <taxon>Ranunculales</taxon>
        <taxon>Circaeasteraceae</taxon>
        <taxon>Kingdonia</taxon>
    </lineage>
</organism>
<dbReference type="GO" id="GO:0000166">
    <property type="term" value="F:nucleotide binding"/>
    <property type="evidence" value="ECO:0007669"/>
    <property type="project" value="InterPro"/>
</dbReference>
<keyword evidence="4" id="KW-1185">Reference proteome</keyword>
<name>A0A7J7LET9_9MAGN</name>
<dbReference type="SMART" id="SM00657">
    <property type="entry name" value="RPOL4c"/>
    <property type="match status" value="1"/>
</dbReference>
<dbReference type="OrthoDB" id="1746530at2759"/>
<dbReference type="SUPFAM" id="SSF47819">
    <property type="entry name" value="HRDC-like"/>
    <property type="match status" value="1"/>
</dbReference>
<sequence length="208" mass="23199">MISQASQALMESLQTVASLRLNSPKDSGFAISEANTHCENSSLSDDHELFDEMPLRGFSLAFAWLKYNGNGVEVGAVGFDPHNFISTFKSVCVRCRQQTNAGALTNFEVIDLLRSRGASMDPTRIIGNIAPSELEVYDYLIESASCNQTRQNIGEFLKRCEKYHLAKAEKLNIINIRPFCDALINPVSYFFQSAFHIKNDCLLSMASR</sequence>
<dbReference type="InterPro" id="IPR038846">
    <property type="entry name" value="RPC9"/>
</dbReference>
<reference evidence="3 4" key="1">
    <citation type="journal article" date="2020" name="IScience">
        <title>Genome Sequencing of the Endangered Kingdonia uniflora (Circaeasteraceae, Ranunculales) Reveals Potential Mechanisms of Evolutionary Specialization.</title>
        <authorList>
            <person name="Sun Y."/>
            <person name="Deng T."/>
            <person name="Zhang A."/>
            <person name="Moore M.J."/>
            <person name="Landis J.B."/>
            <person name="Lin N."/>
            <person name="Zhang H."/>
            <person name="Zhang X."/>
            <person name="Huang J."/>
            <person name="Zhang X."/>
            <person name="Sun H."/>
            <person name="Wang H."/>
        </authorList>
    </citation>
    <scope>NUCLEOTIDE SEQUENCE [LARGE SCALE GENOMIC DNA]</scope>
    <source>
        <strain evidence="3">TB1705</strain>
        <tissue evidence="3">Leaf</tissue>
    </source>
</reference>
<evidence type="ECO:0000313" key="4">
    <source>
        <dbReference type="Proteomes" id="UP000541444"/>
    </source>
</evidence>
<dbReference type="AlphaFoldDB" id="A0A7J7LET9"/>